<accession>A0A8K0JK71</accession>
<dbReference type="AlphaFoldDB" id="A0A8K0JK71"/>
<dbReference type="InterPro" id="IPR036514">
    <property type="entry name" value="SGNH_hydro_sf"/>
</dbReference>
<comment type="caution">
    <text evidence="2">The sequence shown here is derived from an EMBL/GenBank/DDBJ whole genome shotgun (WGS) entry which is preliminary data.</text>
</comment>
<keyword evidence="3" id="KW-1185">Reference proteome</keyword>
<organism evidence="2 3">
    <name type="scientific">Filobasidium floriforme</name>
    <dbReference type="NCBI Taxonomy" id="5210"/>
    <lineage>
        <taxon>Eukaryota</taxon>
        <taxon>Fungi</taxon>
        <taxon>Dikarya</taxon>
        <taxon>Basidiomycota</taxon>
        <taxon>Agaricomycotina</taxon>
        <taxon>Tremellomycetes</taxon>
        <taxon>Filobasidiales</taxon>
        <taxon>Filobasidiaceae</taxon>
        <taxon>Filobasidium</taxon>
    </lineage>
</organism>
<protein>
    <submittedName>
        <fullName evidence="2">Uncharacterized protein</fullName>
    </submittedName>
</protein>
<name>A0A8K0JK71_9TREE</name>
<feature type="region of interest" description="Disordered" evidence="1">
    <location>
        <begin position="15"/>
        <end position="38"/>
    </location>
</feature>
<dbReference type="Gene3D" id="3.40.50.1110">
    <property type="entry name" value="SGNH hydrolase"/>
    <property type="match status" value="1"/>
</dbReference>
<dbReference type="Proteomes" id="UP000812966">
    <property type="component" value="Unassembled WGS sequence"/>
</dbReference>
<evidence type="ECO:0000313" key="2">
    <source>
        <dbReference type="EMBL" id="KAG7532133.1"/>
    </source>
</evidence>
<dbReference type="OrthoDB" id="2588793at2759"/>
<reference evidence="2" key="1">
    <citation type="submission" date="2020-04" db="EMBL/GenBank/DDBJ databases">
        <title>Analysis of mating type loci in Filobasidium floriforme.</title>
        <authorList>
            <person name="Nowrousian M."/>
        </authorList>
    </citation>
    <scope>NUCLEOTIDE SEQUENCE</scope>
    <source>
        <strain evidence="2">CBS 6242</strain>
    </source>
</reference>
<evidence type="ECO:0000313" key="3">
    <source>
        <dbReference type="Proteomes" id="UP000812966"/>
    </source>
</evidence>
<evidence type="ECO:0000256" key="1">
    <source>
        <dbReference type="SAM" id="MobiDB-lite"/>
    </source>
</evidence>
<sequence length="370" mass="42708">MAYVTLLRQLDRAAAEEGRQIETSEEEPSRSPIESRSPVLGDLAGKRALILGDSVDRYMLMYLRDEVTNDARYFSECDMDDSRVLKEFGWTQGAPRMMVIPIVPPPGTTEQEFDFANDVDVNQSPEFLSSGRNEAQVELVAKAKMRAQAQLRVDFMHMYGTDDDDLWEDRASHQEVTAWRTQDRLEKVKTMWGAEPDTYHAVFINFGLWELARYQRTAYDLHSSDDEIGLPQEWLEDFKNRLRMYVERVQTAWSQAKVVIRTIHDPRENAGGWFRSANMNAGGVRRAPFTRLRVVQLRRAQVQVAQELGLDVLHWADHMIGQDDSWLKDELHPGIPGSLVLAEMYLRMLAETRSDLGQRQSLRAWREDDV</sequence>
<dbReference type="EMBL" id="JABELV010000073">
    <property type="protein sequence ID" value="KAG7532133.1"/>
    <property type="molecule type" value="Genomic_DNA"/>
</dbReference>
<dbReference type="SUPFAM" id="SSF52266">
    <property type="entry name" value="SGNH hydrolase"/>
    <property type="match status" value="1"/>
</dbReference>
<gene>
    <name evidence="2" type="ORF">FFLO_03821</name>
</gene>
<proteinExistence type="predicted"/>